<feature type="compositionally biased region" description="Basic and acidic residues" evidence="1">
    <location>
        <begin position="233"/>
        <end position="244"/>
    </location>
</feature>
<evidence type="ECO:0000256" key="1">
    <source>
        <dbReference type="SAM" id="MobiDB-lite"/>
    </source>
</evidence>
<sequence length="321" mass="35829">MYLGHVRCRKCHFKIGHNKQRFDSKVRESTLAAGDRVLVRNVSIRGKHKIADRWSETIYTVVKQIQDSPVYVVVPEHTRGPERVLHRDLLLPCGFLPSAVKEVHRNEPKSRQNRNHSPLPDVDGAEDDEELSEDEDEVEYYSLHDQPSTLTIAEQDRGILQEEAKLTAESAEKDAQVENESVPASPEANLSLDMSALNPAAPAFEPEASQVQHLPAPEIVQAEGNPPNVPAMDRSEHCSPRTEPENGLEMTEESGNVEEHTETEKAEVVPEDEVALRRSSRDKTAPKKLTYPTLGNPLVAVVALHSGKTATRFLEKKTQKP</sequence>
<accession>A0AA47M149</accession>
<feature type="region of interest" description="Disordered" evidence="1">
    <location>
        <begin position="218"/>
        <end position="292"/>
    </location>
</feature>
<feature type="compositionally biased region" description="Acidic residues" evidence="1">
    <location>
        <begin position="123"/>
        <end position="136"/>
    </location>
</feature>
<dbReference type="Proteomes" id="UP001174136">
    <property type="component" value="Unassembled WGS sequence"/>
</dbReference>
<proteinExistence type="predicted"/>
<feature type="compositionally biased region" description="Basic and acidic residues" evidence="1">
    <location>
        <begin position="167"/>
        <end position="176"/>
    </location>
</feature>
<keyword evidence="3" id="KW-1185">Reference proteome</keyword>
<feature type="compositionally biased region" description="Basic and acidic residues" evidence="1">
    <location>
        <begin position="257"/>
        <end position="285"/>
    </location>
</feature>
<evidence type="ECO:0000313" key="3">
    <source>
        <dbReference type="Proteomes" id="UP001174136"/>
    </source>
</evidence>
<name>A0AA47M149_MERPO</name>
<feature type="region of interest" description="Disordered" evidence="1">
    <location>
        <begin position="167"/>
        <end position="186"/>
    </location>
</feature>
<reference evidence="2" key="1">
    <citation type="journal article" date="2023" name="Front. Mar. Sci.">
        <title>A new Merluccius polli reference genome to investigate the effects of global change in West African waters.</title>
        <authorList>
            <person name="Mateo J.L."/>
            <person name="Blanco-Fernandez C."/>
            <person name="Garcia-Vazquez E."/>
            <person name="Machado-Schiaffino G."/>
        </authorList>
    </citation>
    <scope>NUCLEOTIDE SEQUENCE</scope>
    <source>
        <strain evidence="2">C29</strain>
        <tissue evidence="2">Fin</tissue>
    </source>
</reference>
<comment type="caution">
    <text evidence="2">The sequence shown here is derived from an EMBL/GenBank/DDBJ whole genome shotgun (WGS) entry which is preliminary data.</text>
</comment>
<organism evidence="2 3">
    <name type="scientific">Merluccius polli</name>
    <name type="common">Benguela hake</name>
    <name type="synonym">Merluccius cadenati</name>
    <dbReference type="NCBI Taxonomy" id="89951"/>
    <lineage>
        <taxon>Eukaryota</taxon>
        <taxon>Metazoa</taxon>
        <taxon>Chordata</taxon>
        <taxon>Craniata</taxon>
        <taxon>Vertebrata</taxon>
        <taxon>Euteleostomi</taxon>
        <taxon>Actinopterygii</taxon>
        <taxon>Neopterygii</taxon>
        <taxon>Teleostei</taxon>
        <taxon>Neoteleostei</taxon>
        <taxon>Acanthomorphata</taxon>
        <taxon>Zeiogadaria</taxon>
        <taxon>Gadariae</taxon>
        <taxon>Gadiformes</taxon>
        <taxon>Gadoidei</taxon>
        <taxon>Merlucciidae</taxon>
        <taxon>Merluccius</taxon>
    </lineage>
</organism>
<dbReference type="AlphaFoldDB" id="A0AA47M149"/>
<dbReference type="EMBL" id="JAOPHQ010006539">
    <property type="protein sequence ID" value="KAK0131569.1"/>
    <property type="molecule type" value="Genomic_DNA"/>
</dbReference>
<gene>
    <name evidence="2" type="ORF">N1851_033744</name>
</gene>
<protein>
    <submittedName>
        <fullName evidence="2">Uncharacterized protein</fullName>
    </submittedName>
</protein>
<feature type="region of interest" description="Disordered" evidence="1">
    <location>
        <begin position="104"/>
        <end position="136"/>
    </location>
</feature>
<evidence type="ECO:0000313" key="2">
    <source>
        <dbReference type="EMBL" id="KAK0131569.1"/>
    </source>
</evidence>